<feature type="domain" description="G-protein coupled receptors family 3 profile" evidence="9">
    <location>
        <begin position="554"/>
        <end position="790"/>
    </location>
</feature>
<evidence type="ECO:0000259" key="9">
    <source>
        <dbReference type="Pfam" id="PF00003"/>
    </source>
</evidence>
<evidence type="ECO:0000313" key="11">
    <source>
        <dbReference type="Proteomes" id="UP000000305"/>
    </source>
</evidence>
<name>E9GGA8_DAPPU</name>
<evidence type="ECO:0000256" key="7">
    <source>
        <dbReference type="SAM" id="Phobius"/>
    </source>
</evidence>
<dbReference type="STRING" id="6669.E9GGA8"/>
<dbReference type="GO" id="GO:0005886">
    <property type="term" value="C:plasma membrane"/>
    <property type="evidence" value="ECO:0000318"/>
    <property type="project" value="GO_Central"/>
</dbReference>
<evidence type="ECO:0000256" key="4">
    <source>
        <dbReference type="ARBA" id="ARBA00023136"/>
    </source>
</evidence>
<evidence type="ECO:0000256" key="5">
    <source>
        <dbReference type="ARBA" id="ARBA00023180"/>
    </source>
</evidence>
<dbReference type="eggNOG" id="KOG1056">
    <property type="taxonomic scope" value="Eukaryota"/>
</dbReference>
<dbReference type="InParanoid" id="E9GGA8"/>
<feature type="transmembrane region" description="Helical" evidence="7">
    <location>
        <begin position="740"/>
        <end position="758"/>
    </location>
</feature>
<feature type="transmembrane region" description="Helical" evidence="7">
    <location>
        <begin position="663"/>
        <end position="684"/>
    </location>
</feature>
<keyword evidence="11" id="KW-1185">Reference proteome</keyword>
<keyword evidence="4 7" id="KW-0472">Membrane</keyword>
<dbReference type="EMBL" id="GL732543">
    <property type="protein sequence ID" value="EFX81528.1"/>
    <property type="molecule type" value="Genomic_DNA"/>
</dbReference>
<evidence type="ECO:0000256" key="6">
    <source>
        <dbReference type="SAM" id="MobiDB-lite"/>
    </source>
</evidence>
<reference evidence="10 11" key="1">
    <citation type="journal article" date="2011" name="Science">
        <title>The ecoresponsive genome of Daphnia pulex.</title>
        <authorList>
            <person name="Colbourne J.K."/>
            <person name="Pfrender M.E."/>
            <person name="Gilbert D."/>
            <person name="Thomas W.K."/>
            <person name="Tucker A."/>
            <person name="Oakley T.H."/>
            <person name="Tokishita S."/>
            <person name="Aerts A."/>
            <person name="Arnold G.J."/>
            <person name="Basu M.K."/>
            <person name="Bauer D.J."/>
            <person name="Caceres C.E."/>
            <person name="Carmel L."/>
            <person name="Casola C."/>
            <person name="Choi J.H."/>
            <person name="Detter J.C."/>
            <person name="Dong Q."/>
            <person name="Dusheyko S."/>
            <person name="Eads B.D."/>
            <person name="Frohlich T."/>
            <person name="Geiler-Samerotte K.A."/>
            <person name="Gerlach D."/>
            <person name="Hatcher P."/>
            <person name="Jogdeo S."/>
            <person name="Krijgsveld J."/>
            <person name="Kriventseva E.V."/>
            <person name="Kultz D."/>
            <person name="Laforsch C."/>
            <person name="Lindquist E."/>
            <person name="Lopez J."/>
            <person name="Manak J.R."/>
            <person name="Muller J."/>
            <person name="Pangilinan J."/>
            <person name="Patwardhan R.P."/>
            <person name="Pitluck S."/>
            <person name="Pritham E.J."/>
            <person name="Rechtsteiner A."/>
            <person name="Rho M."/>
            <person name="Rogozin I.B."/>
            <person name="Sakarya O."/>
            <person name="Salamov A."/>
            <person name="Schaack S."/>
            <person name="Shapiro H."/>
            <person name="Shiga Y."/>
            <person name="Skalitzky C."/>
            <person name="Smith Z."/>
            <person name="Souvorov A."/>
            <person name="Sung W."/>
            <person name="Tang Z."/>
            <person name="Tsuchiya D."/>
            <person name="Tu H."/>
            <person name="Vos H."/>
            <person name="Wang M."/>
            <person name="Wolf Y.I."/>
            <person name="Yamagata H."/>
            <person name="Yamada T."/>
            <person name="Ye Y."/>
            <person name="Shaw J.R."/>
            <person name="Andrews J."/>
            <person name="Crease T.J."/>
            <person name="Tang H."/>
            <person name="Lucas S.M."/>
            <person name="Robertson H.M."/>
            <person name="Bork P."/>
            <person name="Koonin E.V."/>
            <person name="Zdobnov E.M."/>
            <person name="Grigoriev I.V."/>
            <person name="Lynch M."/>
            <person name="Boore J.L."/>
        </authorList>
    </citation>
    <scope>NUCLEOTIDE SEQUENCE [LARGE SCALE GENOMIC DNA]</scope>
</reference>
<dbReference type="Proteomes" id="UP000000305">
    <property type="component" value="Unassembled WGS sequence"/>
</dbReference>
<comment type="subcellular location">
    <subcellularLocation>
        <location evidence="1">Membrane</location>
        <topology evidence="1">Multi-pass membrane protein</topology>
    </subcellularLocation>
</comment>
<dbReference type="GO" id="GO:0004930">
    <property type="term" value="F:G protein-coupled receptor activity"/>
    <property type="evidence" value="ECO:0007669"/>
    <property type="project" value="InterPro"/>
</dbReference>
<dbReference type="OrthoDB" id="9880600at2759"/>
<protein>
    <recommendedName>
        <fullName evidence="9">G-protein coupled receptors family 3 profile domain-containing protein</fullName>
    </recommendedName>
</protein>
<dbReference type="InterPro" id="IPR050726">
    <property type="entry name" value="mGluR"/>
</dbReference>
<dbReference type="InterPro" id="IPR017978">
    <property type="entry name" value="GPCR_3_C"/>
</dbReference>
<dbReference type="Gene3D" id="3.40.50.2300">
    <property type="match status" value="2"/>
</dbReference>
<dbReference type="PANTHER" id="PTHR24060">
    <property type="entry name" value="METABOTROPIC GLUTAMATE RECEPTOR"/>
    <property type="match status" value="1"/>
</dbReference>
<evidence type="ECO:0000256" key="3">
    <source>
        <dbReference type="ARBA" id="ARBA00022989"/>
    </source>
</evidence>
<organism evidence="10 11">
    <name type="scientific">Daphnia pulex</name>
    <name type="common">Water flea</name>
    <dbReference type="NCBI Taxonomy" id="6669"/>
    <lineage>
        <taxon>Eukaryota</taxon>
        <taxon>Metazoa</taxon>
        <taxon>Ecdysozoa</taxon>
        <taxon>Arthropoda</taxon>
        <taxon>Crustacea</taxon>
        <taxon>Branchiopoda</taxon>
        <taxon>Diplostraca</taxon>
        <taxon>Cladocera</taxon>
        <taxon>Anomopoda</taxon>
        <taxon>Daphniidae</taxon>
        <taxon>Daphnia</taxon>
    </lineage>
</organism>
<keyword evidence="5" id="KW-0325">Glycoprotein</keyword>
<dbReference type="HOGENOM" id="CLU_329926_0_0_1"/>
<feature type="compositionally biased region" description="Low complexity" evidence="6">
    <location>
        <begin position="841"/>
        <end position="873"/>
    </location>
</feature>
<evidence type="ECO:0000256" key="8">
    <source>
        <dbReference type="SAM" id="SignalP"/>
    </source>
</evidence>
<dbReference type="KEGG" id="dpx:DAPPUDRAFT_102386"/>
<evidence type="ECO:0000256" key="1">
    <source>
        <dbReference type="ARBA" id="ARBA00004141"/>
    </source>
</evidence>
<proteinExistence type="predicted"/>
<evidence type="ECO:0000256" key="2">
    <source>
        <dbReference type="ARBA" id="ARBA00022692"/>
    </source>
</evidence>
<feature type="region of interest" description="Disordered" evidence="6">
    <location>
        <begin position="837"/>
        <end position="895"/>
    </location>
</feature>
<feature type="signal peptide" evidence="8">
    <location>
        <begin position="1"/>
        <end position="25"/>
    </location>
</feature>
<feature type="transmembrane region" description="Helical" evidence="7">
    <location>
        <begin position="555"/>
        <end position="578"/>
    </location>
</feature>
<keyword evidence="2 7" id="KW-0812">Transmembrane</keyword>
<evidence type="ECO:0000313" key="10">
    <source>
        <dbReference type="EMBL" id="EFX81528.1"/>
    </source>
</evidence>
<keyword evidence="8" id="KW-0732">Signal</keyword>
<dbReference type="AlphaFoldDB" id="E9GGA8"/>
<feature type="chain" id="PRO_5003237450" description="G-protein coupled receptors family 3 profile domain-containing protein" evidence="8">
    <location>
        <begin position="26"/>
        <end position="895"/>
    </location>
</feature>
<feature type="transmembrane region" description="Helical" evidence="7">
    <location>
        <begin position="770"/>
        <end position="792"/>
    </location>
</feature>
<feature type="transmembrane region" description="Helical" evidence="7">
    <location>
        <begin position="599"/>
        <end position="618"/>
    </location>
</feature>
<feature type="transmembrane region" description="Helical" evidence="7">
    <location>
        <begin position="624"/>
        <end position="643"/>
    </location>
</feature>
<dbReference type="Pfam" id="PF00003">
    <property type="entry name" value="7tm_3"/>
    <property type="match status" value="1"/>
</dbReference>
<feature type="transmembrane region" description="Helical" evidence="7">
    <location>
        <begin position="709"/>
        <end position="728"/>
    </location>
</feature>
<dbReference type="OMA" id="HPLLIEF"/>
<keyword evidence="3 7" id="KW-1133">Transmembrane helix</keyword>
<accession>E9GGA8</accession>
<gene>
    <name evidence="10" type="ORF">DAPPUDRAFT_102386</name>
</gene>
<sequence>MTVDAGRRLLFLGVILWLGHQDCRALLPTAPTDQHVQIVLLHRRGLDCNADSDNKIANIVSLSASQREMAARWASEILNNKTIPHLFSIDVEVMDTCGSVQATAKRSLQVVRQIKSSGTAVLGVIALEEADVLAEAARVLRRHNIPLVVATPRAAESEAASLLLYAPDDPAVFTQPDNVFSAVPNTAAVARATMAVAKGIQCQSIRILGTCWRTIRMAERAARHLNIRVTAAEHFIGDYSGSATAYISNLTLHQHLLEQQDGVRVALLMEPNELTEFMSQAVRISSGRKITWLLGCVAGAISPQTAAQWALDLSSSAFLVEPHLQELAGLADYMRLHGVVHHPLDNEIPHIVQAVSALGAAFHLQELSRCVQKPSANGTGDDTTNSTIEFDCSPKLNADPSRVPSQMLTALRQLSMPATSSSRGPAELEGTSNHFTPSGRLVANRYLIQKLMAGSGESSPVAWYSDDDGLVLAAVMTSQSRFDFFGHASSVPLLNSVPPFVIDERTVDYSVDSTDDPEQDQQEPTGGLLLDDVDNLITASPSSRPLFLFVQGRTWAASILAVSATELLAAFYILIVLVSRMCGTDRATSIRLSTSQTMSLLLLLAVMAQLMSVALFVLPGLATYLKFFLPPLFLVTGYALLLAKLFQFRHLASAGLGGSVPQCPLYVAVLLAVAVQAAVSAHFYTQQEQQHQFMTTIETDNNNNDDLPLLYLFLMVLVTVTALYASSLKHIRQQHREAQLILIATLTSATLMLAWALAVTLGDQEYRDAATAGLLVLLAASVLGSIFIPRVVQLSRQRRQLSIKSTYACNISMASGIPTSPWLDYNFANNSAKDPKWPPQNYSSTNHCSNSYNSNSNSYKNSSSNNNMNNSNNLTNDVKLSGSGLMRHPAYSGRH</sequence>